<proteinExistence type="predicted"/>
<accession>A0ABU3D9U9</accession>
<organism evidence="2 3">
    <name type="scientific">Autumnicola musiva</name>
    <dbReference type="NCBI Taxonomy" id="3075589"/>
    <lineage>
        <taxon>Bacteria</taxon>
        <taxon>Pseudomonadati</taxon>
        <taxon>Bacteroidota</taxon>
        <taxon>Flavobacteriia</taxon>
        <taxon>Flavobacteriales</taxon>
        <taxon>Flavobacteriaceae</taxon>
        <taxon>Autumnicola</taxon>
    </lineage>
</organism>
<feature type="coiled-coil region" evidence="1">
    <location>
        <begin position="70"/>
        <end position="97"/>
    </location>
</feature>
<name>A0ABU3D9U9_9FLAO</name>
<protein>
    <recommendedName>
        <fullName evidence="4">Lipoprotein</fullName>
    </recommendedName>
</protein>
<evidence type="ECO:0000313" key="2">
    <source>
        <dbReference type="EMBL" id="MDT0678308.1"/>
    </source>
</evidence>
<evidence type="ECO:0000256" key="1">
    <source>
        <dbReference type="SAM" id="Coils"/>
    </source>
</evidence>
<dbReference type="PROSITE" id="PS51257">
    <property type="entry name" value="PROKAR_LIPOPROTEIN"/>
    <property type="match status" value="1"/>
</dbReference>
<evidence type="ECO:0000313" key="3">
    <source>
        <dbReference type="Proteomes" id="UP001262582"/>
    </source>
</evidence>
<comment type="caution">
    <text evidence="2">The sequence shown here is derived from an EMBL/GenBank/DDBJ whole genome shotgun (WGS) entry which is preliminary data.</text>
</comment>
<sequence>MKKVIYFLTAMLFSCGTETRSQELLIINYLEDTSNGVKTDLKIDILGIEMSDVTIADSLSFIETKFQERIAKEEESIESFKSNIQSAKEENKSLDRSNVDNLAKISANKSVIKLYENGLEKALLSLKKNQDQKAVALGKYENQDENAVLVKKGVTNFSFFNPKLNTRQERTETFVLSKDGSEVLGIVYKGELRRKR</sequence>
<evidence type="ECO:0008006" key="4">
    <source>
        <dbReference type="Google" id="ProtNLM"/>
    </source>
</evidence>
<dbReference type="EMBL" id="JAVRHK010000018">
    <property type="protein sequence ID" value="MDT0678308.1"/>
    <property type="molecule type" value="Genomic_DNA"/>
</dbReference>
<keyword evidence="1" id="KW-0175">Coiled coil</keyword>
<gene>
    <name evidence="2" type="ORF">RM539_17125</name>
</gene>
<keyword evidence="3" id="KW-1185">Reference proteome</keyword>
<dbReference type="RefSeq" id="WP_311504643.1">
    <property type="nucleotide sequence ID" value="NZ_JAVRHK010000018.1"/>
</dbReference>
<dbReference type="Proteomes" id="UP001262582">
    <property type="component" value="Unassembled WGS sequence"/>
</dbReference>
<reference evidence="2 3" key="1">
    <citation type="submission" date="2023-09" db="EMBL/GenBank/DDBJ databases">
        <authorList>
            <person name="Rey-Velasco X."/>
        </authorList>
    </citation>
    <scope>NUCLEOTIDE SEQUENCE [LARGE SCALE GENOMIC DNA]</scope>
    <source>
        <strain evidence="2 3">F117</strain>
    </source>
</reference>